<dbReference type="Proteomes" id="UP000270296">
    <property type="component" value="Unassembled WGS sequence"/>
</dbReference>
<evidence type="ECO:0000313" key="7">
    <source>
        <dbReference type="EMBL" id="VDO98729.1"/>
    </source>
</evidence>
<feature type="domain" description="C2H2-type" evidence="6">
    <location>
        <begin position="233"/>
        <end position="261"/>
    </location>
</feature>
<keyword evidence="8" id="KW-1185">Reference proteome</keyword>
<dbReference type="GO" id="GO:0000981">
    <property type="term" value="F:DNA-binding transcription factor activity, RNA polymerase II-specific"/>
    <property type="evidence" value="ECO:0007669"/>
    <property type="project" value="TreeGrafter"/>
</dbReference>
<reference evidence="7 8" key="2">
    <citation type="submission" date="2018-11" db="EMBL/GenBank/DDBJ databases">
        <authorList>
            <consortium name="Pathogen Informatics"/>
        </authorList>
    </citation>
    <scope>NUCLEOTIDE SEQUENCE [LARGE SCALE GENOMIC DNA]</scope>
</reference>
<evidence type="ECO:0000256" key="5">
    <source>
        <dbReference type="SAM" id="MobiDB-lite"/>
    </source>
</evidence>
<dbReference type="FunFam" id="3.30.160.60:FF:000653">
    <property type="entry name" value="Zinc finger protein Pegasus"/>
    <property type="match status" value="1"/>
</dbReference>
<dbReference type="GO" id="GO:0000978">
    <property type="term" value="F:RNA polymerase II cis-regulatory region sequence-specific DNA binding"/>
    <property type="evidence" value="ECO:0007669"/>
    <property type="project" value="TreeGrafter"/>
</dbReference>
<gene>
    <name evidence="7" type="ORF">SBAD_LOCUS2729</name>
</gene>
<evidence type="ECO:0000256" key="1">
    <source>
        <dbReference type="ARBA" id="ARBA00022723"/>
    </source>
</evidence>
<name>A0A183IGI5_9BILA</name>
<dbReference type="Gene3D" id="3.30.160.60">
    <property type="entry name" value="Classic Zinc Finger"/>
    <property type="match status" value="3"/>
</dbReference>
<organism evidence="9">
    <name type="scientific">Soboliphyme baturini</name>
    <dbReference type="NCBI Taxonomy" id="241478"/>
    <lineage>
        <taxon>Eukaryota</taxon>
        <taxon>Metazoa</taxon>
        <taxon>Ecdysozoa</taxon>
        <taxon>Nematoda</taxon>
        <taxon>Enoplea</taxon>
        <taxon>Dorylaimia</taxon>
        <taxon>Dioctophymatida</taxon>
        <taxon>Dioctophymatoidea</taxon>
        <taxon>Soboliphymatidae</taxon>
        <taxon>Soboliphyme</taxon>
    </lineage>
</organism>
<evidence type="ECO:0000259" key="6">
    <source>
        <dbReference type="PROSITE" id="PS50157"/>
    </source>
</evidence>
<dbReference type="Pfam" id="PF00096">
    <property type="entry name" value="zf-C2H2"/>
    <property type="match status" value="3"/>
</dbReference>
<feature type="domain" description="C2H2-type" evidence="6">
    <location>
        <begin position="205"/>
        <end position="232"/>
    </location>
</feature>
<keyword evidence="1" id="KW-0479">Metal-binding</keyword>
<accession>A0A183IGI5</accession>
<reference evidence="9" key="1">
    <citation type="submission" date="2016-06" db="UniProtKB">
        <authorList>
            <consortium name="WormBaseParasite"/>
        </authorList>
    </citation>
    <scope>IDENTIFICATION</scope>
</reference>
<evidence type="ECO:0000313" key="8">
    <source>
        <dbReference type="Proteomes" id="UP000270296"/>
    </source>
</evidence>
<dbReference type="InterPro" id="IPR013087">
    <property type="entry name" value="Znf_C2H2_type"/>
</dbReference>
<evidence type="ECO:0000256" key="2">
    <source>
        <dbReference type="ARBA" id="ARBA00022771"/>
    </source>
</evidence>
<dbReference type="EMBL" id="UZAM01007374">
    <property type="protein sequence ID" value="VDO98729.1"/>
    <property type="molecule type" value="Genomic_DNA"/>
</dbReference>
<protein>
    <submittedName>
        <fullName evidence="9">MDS1 and EVI1 complex locus protein EVI1</fullName>
    </submittedName>
</protein>
<dbReference type="FunFam" id="3.30.160.60:FF:000159">
    <property type="entry name" value="Mds1 and evi1 complex locus protein"/>
    <property type="match status" value="1"/>
</dbReference>
<feature type="compositionally biased region" description="Basic and acidic residues" evidence="5">
    <location>
        <begin position="349"/>
        <end position="358"/>
    </location>
</feature>
<dbReference type="OrthoDB" id="9368434at2759"/>
<feature type="compositionally biased region" description="Low complexity" evidence="5">
    <location>
        <begin position="292"/>
        <end position="305"/>
    </location>
</feature>
<keyword evidence="2 4" id="KW-0863">Zinc-finger</keyword>
<dbReference type="SUPFAM" id="SSF57667">
    <property type="entry name" value="beta-beta-alpha zinc fingers"/>
    <property type="match status" value="2"/>
</dbReference>
<evidence type="ECO:0000256" key="3">
    <source>
        <dbReference type="ARBA" id="ARBA00022833"/>
    </source>
</evidence>
<dbReference type="InterPro" id="IPR036236">
    <property type="entry name" value="Znf_C2H2_sf"/>
</dbReference>
<feature type="domain" description="C2H2-type" evidence="6">
    <location>
        <begin position="262"/>
        <end position="289"/>
    </location>
</feature>
<dbReference type="PROSITE" id="PS00028">
    <property type="entry name" value="ZINC_FINGER_C2H2_1"/>
    <property type="match status" value="3"/>
</dbReference>
<dbReference type="GO" id="GO:0008270">
    <property type="term" value="F:zinc ion binding"/>
    <property type="evidence" value="ECO:0007669"/>
    <property type="project" value="UniProtKB-KW"/>
</dbReference>
<feature type="compositionally biased region" description="Basic and acidic residues" evidence="5">
    <location>
        <begin position="308"/>
        <end position="320"/>
    </location>
</feature>
<keyword evidence="3" id="KW-0862">Zinc</keyword>
<dbReference type="SMART" id="SM00355">
    <property type="entry name" value="ZnF_C2H2"/>
    <property type="match status" value="3"/>
</dbReference>
<dbReference type="PROSITE" id="PS50157">
    <property type="entry name" value="ZINC_FINGER_C2H2_2"/>
    <property type="match status" value="3"/>
</dbReference>
<dbReference type="FunFam" id="3.30.160.60:FF:000112">
    <property type="entry name" value="Mds1 and evi1 complex locus protein"/>
    <property type="match status" value="1"/>
</dbReference>
<dbReference type="AlphaFoldDB" id="A0A183IGI5"/>
<proteinExistence type="predicted"/>
<sequence length="382" mass="41857">MTTEPVVSTNGHCLNSFLYSNAAERVVVNHLTSFAKHAAATATTDMGSGQSEADGGESLAPLDLRLPSKKLSNGPAAKKACLFDVRGILSEKTEGDAPAKRAVSCSEATAAVVARCSPSPAAAPYHHQMPKAPFSYPDLARSQLSMFANPFFAYSNLLRNPPHDVLRSLTFVPPLFPNNAAIGINPLSTFGHAGGITHLKMKDGYTCKFCGKRFPRSANLTRHLRTHTGEQPYKCQYCERCFSISSNLQRHVRNIHNREKPFKCPLCDRCFGQQTNLDRHLKKHESERGLMPSGVITSGSTSVSPDLCDEHVTDDKDESKSAVIVDPTPILVAPKLQSANHAEDEDQEDEKRDSKVNDDSDDGEDYLLPKSTVLKMRFNMVT</sequence>
<evidence type="ECO:0000256" key="4">
    <source>
        <dbReference type="PROSITE-ProRule" id="PRU00042"/>
    </source>
</evidence>
<dbReference type="WBParaSite" id="SBAD_0000285901-mRNA-1">
    <property type="protein sequence ID" value="SBAD_0000285901-mRNA-1"/>
    <property type="gene ID" value="SBAD_0000285901"/>
</dbReference>
<dbReference type="PANTHER" id="PTHR23235:SF120">
    <property type="entry name" value="KRUPPEL-LIKE FACTOR 15"/>
    <property type="match status" value="1"/>
</dbReference>
<feature type="region of interest" description="Disordered" evidence="5">
    <location>
        <begin position="285"/>
        <end position="368"/>
    </location>
</feature>
<evidence type="ECO:0000313" key="9">
    <source>
        <dbReference type="WBParaSite" id="SBAD_0000285901-mRNA-1"/>
    </source>
</evidence>
<dbReference type="PANTHER" id="PTHR23235">
    <property type="entry name" value="KRUEPPEL-LIKE TRANSCRIPTION FACTOR"/>
    <property type="match status" value="1"/>
</dbReference>